<dbReference type="GO" id="GO:0005615">
    <property type="term" value="C:extracellular space"/>
    <property type="evidence" value="ECO:0007669"/>
    <property type="project" value="TreeGrafter"/>
</dbReference>
<dbReference type="InterPro" id="IPR014853">
    <property type="entry name" value="VWF/SSPO/ZAN-like_Cys-rich_dom"/>
</dbReference>
<dbReference type="SMART" id="SM00216">
    <property type="entry name" value="VWD"/>
    <property type="match status" value="1"/>
</dbReference>
<dbReference type="SMART" id="SM00181">
    <property type="entry name" value="EGF"/>
    <property type="match status" value="2"/>
</dbReference>
<keyword evidence="3" id="KW-0325">Glycoprotein</keyword>
<dbReference type="PROSITE" id="PS01186">
    <property type="entry name" value="EGF_2"/>
    <property type="match status" value="1"/>
</dbReference>
<dbReference type="Gene3D" id="2.10.25.10">
    <property type="entry name" value="Laminin"/>
    <property type="match status" value="2"/>
</dbReference>
<accession>A0AA88Y3U0</accession>
<protein>
    <recommendedName>
        <fullName evidence="5">VWFD domain-containing protein</fullName>
    </recommendedName>
</protein>
<evidence type="ECO:0000256" key="3">
    <source>
        <dbReference type="ARBA" id="ARBA00023180"/>
    </source>
</evidence>
<dbReference type="Pfam" id="PF01826">
    <property type="entry name" value="TIL"/>
    <property type="match status" value="1"/>
</dbReference>
<dbReference type="InterPro" id="IPR036084">
    <property type="entry name" value="Ser_inhib-like_sf"/>
</dbReference>
<dbReference type="Pfam" id="PF00094">
    <property type="entry name" value="VWD"/>
    <property type="match status" value="1"/>
</dbReference>
<dbReference type="SMART" id="SM00209">
    <property type="entry name" value="TSP1"/>
    <property type="match status" value="3"/>
</dbReference>
<dbReference type="Gene3D" id="2.20.100.10">
    <property type="entry name" value="Thrombospondin type-1 (TSP1) repeat"/>
    <property type="match status" value="3"/>
</dbReference>
<evidence type="ECO:0000259" key="5">
    <source>
        <dbReference type="PROSITE" id="PS51233"/>
    </source>
</evidence>
<proteinExistence type="predicted"/>
<evidence type="ECO:0000256" key="4">
    <source>
        <dbReference type="SAM" id="MobiDB-lite"/>
    </source>
</evidence>
<dbReference type="PANTHER" id="PTHR11339:SF373">
    <property type="entry name" value="VWFD DOMAIN-CONTAINING PROTEIN"/>
    <property type="match status" value="1"/>
</dbReference>
<keyword evidence="7" id="KW-1185">Reference proteome</keyword>
<dbReference type="Proteomes" id="UP001186944">
    <property type="component" value="Unassembled WGS sequence"/>
</dbReference>
<dbReference type="SMART" id="SM00832">
    <property type="entry name" value="C8"/>
    <property type="match status" value="1"/>
</dbReference>
<dbReference type="EMBL" id="VSWD01000009">
    <property type="protein sequence ID" value="KAK3093560.1"/>
    <property type="molecule type" value="Genomic_DNA"/>
</dbReference>
<sequence length="683" mass="76267">MSILVNGGWSAWKQVGGCSKKCGGGQQKLIRHCNNPPPSNGGRNCVGKGVTYRPCNTKRCKVNGGWSAWKQVGGCSKRCGGGQQKLIRHCNNPPPSNGGRNCVGKGVTYRPCNTKRCKVNGGWSTWKQVGDCSKRCGGGQQKRIRHCNNPPPSNGGRNCVGKGVTYRPCNTNTCIDQCKCTAMGDPHYKTYDGQWIHFQGICKYVLTQLSDHDDPCWFSVSVKNENRGSKRVSFTRLVDIQLPNTKLRLRKGRKLEVNGVRYYLPYERQEEFRVLRSGSYIRVETSCGIVVTWNGISTVSVMVPVKYGNELRGICGNCNQRKDDFITKDGNDVSWNPNKFNLIGESWRIPDDSGINQCTPPGPPPVCTNRERRLASRNNACGLLNPKNIRSPFRRCILGNADVAMEFYNNCLYDYCTYYGKSKEELQKVVCNAIEGFAEACKDRGMAIKWRSNTFCPMQCGANQVYNYKATGCPATCVDPNAPKTCALPKAEGCECRKGYILSDDQCVKISRCGCYHGGRYLPVGTVIEGCYEELHCKYTGHKARLLVADIRCSNYSVCKLANGQYKCVCRDGYIGNGLTCKPKETEGIRNQDTTGTKANKQKPPPYENKQTPDMGVRAGAQDESASPVFMQHPALQYGRIVTFGYFHFGRYKYIRRFDGSNGLRQNIVHHSGEWNIIMYDEL</sequence>
<feature type="region of interest" description="Disordered" evidence="4">
    <location>
        <begin position="586"/>
        <end position="615"/>
    </location>
</feature>
<dbReference type="InterPro" id="IPR000884">
    <property type="entry name" value="TSP1_rpt"/>
</dbReference>
<dbReference type="FunFam" id="2.20.100.10:FF:000001">
    <property type="entry name" value="semaphorin-5A isoform X1"/>
    <property type="match status" value="3"/>
</dbReference>
<comment type="caution">
    <text evidence="6">The sequence shown here is derived from an EMBL/GenBank/DDBJ whole genome shotgun (WGS) entry which is preliminary data.</text>
</comment>
<dbReference type="PANTHER" id="PTHR11339">
    <property type="entry name" value="EXTRACELLULAR MATRIX GLYCOPROTEIN RELATED"/>
    <property type="match status" value="1"/>
</dbReference>
<gene>
    <name evidence="6" type="ORF">FSP39_017309</name>
</gene>
<dbReference type="InterPro" id="IPR002919">
    <property type="entry name" value="TIL_dom"/>
</dbReference>
<dbReference type="InterPro" id="IPR001846">
    <property type="entry name" value="VWF_type-D"/>
</dbReference>
<dbReference type="InterPro" id="IPR000742">
    <property type="entry name" value="EGF"/>
</dbReference>
<dbReference type="SUPFAM" id="SSF57567">
    <property type="entry name" value="Serine protease inhibitors"/>
    <property type="match status" value="1"/>
</dbReference>
<dbReference type="Pfam" id="PF00090">
    <property type="entry name" value="TSP_1"/>
    <property type="match status" value="3"/>
</dbReference>
<evidence type="ECO:0000313" key="6">
    <source>
        <dbReference type="EMBL" id="KAK3093560.1"/>
    </source>
</evidence>
<keyword evidence="2" id="KW-1015">Disulfide bond</keyword>
<organism evidence="6 7">
    <name type="scientific">Pinctada imbricata</name>
    <name type="common">Atlantic pearl-oyster</name>
    <name type="synonym">Pinctada martensii</name>
    <dbReference type="NCBI Taxonomy" id="66713"/>
    <lineage>
        <taxon>Eukaryota</taxon>
        <taxon>Metazoa</taxon>
        <taxon>Spiralia</taxon>
        <taxon>Lophotrochozoa</taxon>
        <taxon>Mollusca</taxon>
        <taxon>Bivalvia</taxon>
        <taxon>Autobranchia</taxon>
        <taxon>Pteriomorphia</taxon>
        <taxon>Pterioida</taxon>
        <taxon>Pterioidea</taxon>
        <taxon>Pteriidae</taxon>
        <taxon>Pinctada</taxon>
    </lineage>
</organism>
<dbReference type="Pfam" id="PF08742">
    <property type="entry name" value="C8"/>
    <property type="match status" value="1"/>
</dbReference>
<dbReference type="SUPFAM" id="SSF82895">
    <property type="entry name" value="TSP-1 type 1 repeat"/>
    <property type="match status" value="3"/>
</dbReference>
<dbReference type="PROSITE" id="PS50092">
    <property type="entry name" value="TSP1"/>
    <property type="match status" value="3"/>
</dbReference>
<dbReference type="InterPro" id="IPR050780">
    <property type="entry name" value="Mucin_vWF_Thrombospondin_sf"/>
</dbReference>
<dbReference type="InterPro" id="IPR036383">
    <property type="entry name" value="TSP1_rpt_sf"/>
</dbReference>
<evidence type="ECO:0000256" key="2">
    <source>
        <dbReference type="ARBA" id="ARBA00023157"/>
    </source>
</evidence>
<evidence type="ECO:0000256" key="1">
    <source>
        <dbReference type="ARBA" id="ARBA00022837"/>
    </source>
</evidence>
<feature type="domain" description="VWFD" evidence="5">
    <location>
        <begin position="178"/>
        <end position="359"/>
    </location>
</feature>
<dbReference type="CDD" id="cd19941">
    <property type="entry name" value="TIL"/>
    <property type="match status" value="1"/>
</dbReference>
<dbReference type="PROSITE" id="PS51233">
    <property type="entry name" value="VWFD"/>
    <property type="match status" value="1"/>
</dbReference>
<evidence type="ECO:0000313" key="7">
    <source>
        <dbReference type="Proteomes" id="UP001186944"/>
    </source>
</evidence>
<dbReference type="AlphaFoldDB" id="A0AA88Y3U0"/>
<reference evidence="6" key="1">
    <citation type="submission" date="2019-08" db="EMBL/GenBank/DDBJ databases">
        <title>The improved chromosome-level genome for the pearl oyster Pinctada fucata martensii using PacBio sequencing and Hi-C.</title>
        <authorList>
            <person name="Zheng Z."/>
        </authorList>
    </citation>
    <scope>NUCLEOTIDE SEQUENCE</scope>
    <source>
        <strain evidence="6">ZZ-2019</strain>
        <tissue evidence="6">Adductor muscle</tissue>
    </source>
</reference>
<keyword evidence="1" id="KW-0106">Calcium</keyword>
<name>A0AA88Y3U0_PINIB</name>
<dbReference type="GO" id="GO:0031012">
    <property type="term" value="C:extracellular matrix"/>
    <property type="evidence" value="ECO:0007669"/>
    <property type="project" value="TreeGrafter"/>
</dbReference>